<dbReference type="Proteomes" id="UP000006048">
    <property type="component" value="Chromosome"/>
</dbReference>
<evidence type="ECO:0000259" key="1">
    <source>
        <dbReference type="Pfam" id="PF03724"/>
    </source>
</evidence>
<gene>
    <name evidence="2" type="ordered locus">Turpa_1870</name>
</gene>
<accession>I4B5G0</accession>
<dbReference type="InterPro" id="IPR005184">
    <property type="entry name" value="DUF306_Meta_HslJ"/>
</dbReference>
<name>I4B5G0_TURPD</name>
<evidence type="ECO:0000313" key="2">
    <source>
        <dbReference type="EMBL" id="AFM12517.1"/>
    </source>
</evidence>
<dbReference type="Gene3D" id="2.40.128.270">
    <property type="match status" value="2"/>
</dbReference>
<dbReference type="PANTHER" id="PTHR35535:SF2">
    <property type="entry name" value="DUF306 DOMAIN-CONTAINING PROTEIN"/>
    <property type="match status" value="1"/>
</dbReference>
<dbReference type="InterPro" id="IPR038670">
    <property type="entry name" value="HslJ-like_sf"/>
</dbReference>
<keyword evidence="3" id="KW-1185">Reference proteome</keyword>
<evidence type="ECO:0000313" key="3">
    <source>
        <dbReference type="Proteomes" id="UP000006048"/>
    </source>
</evidence>
<dbReference type="Pfam" id="PF03724">
    <property type="entry name" value="META"/>
    <property type="match status" value="1"/>
</dbReference>
<proteinExistence type="predicted"/>
<dbReference type="InterPro" id="IPR053147">
    <property type="entry name" value="Hsp_HslJ-like"/>
</dbReference>
<organism evidence="2 3">
    <name type="scientific">Turneriella parva (strain ATCC BAA-1111 / DSM 21527 / NCTC 11395 / H)</name>
    <name type="common">Leptospira parva</name>
    <dbReference type="NCBI Taxonomy" id="869212"/>
    <lineage>
        <taxon>Bacteria</taxon>
        <taxon>Pseudomonadati</taxon>
        <taxon>Spirochaetota</taxon>
        <taxon>Spirochaetia</taxon>
        <taxon>Leptospirales</taxon>
        <taxon>Leptospiraceae</taxon>
        <taxon>Turneriella</taxon>
    </lineage>
</organism>
<dbReference type="STRING" id="869212.Turpa_1870"/>
<dbReference type="EMBL" id="CP002959">
    <property type="protein sequence ID" value="AFM12517.1"/>
    <property type="molecule type" value="Genomic_DNA"/>
</dbReference>
<dbReference type="KEGG" id="tpx:Turpa_1870"/>
<feature type="domain" description="DUF306" evidence="1">
    <location>
        <begin position="33"/>
        <end position="133"/>
    </location>
</feature>
<dbReference type="RefSeq" id="WP_014803026.1">
    <property type="nucleotide sequence ID" value="NC_018020.1"/>
</dbReference>
<reference evidence="2 3" key="1">
    <citation type="submission" date="2012-06" db="EMBL/GenBank/DDBJ databases">
        <title>The complete chromosome of genome of Turneriella parva DSM 21527.</title>
        <authorList>
            <consortium name="US DOE Joint Genome Institute (JGI-PGF)"/>
            <person name="Lucas S."/>
            <person name="Han J."/>
            <person name="Lapidus A."/>
            <person name="Bruce D."/>
            <person name="Goodwin L."/>
            <person name="Pitluck S."/>
            <person name="Peters L."/>
            <person name="Kyrpides N."/>
            <person name="Mavromatis K."/>
            <person name="Ivanova N."/>
            <person name="Mikhailova N."/>
            <person name="Chertkov O."/>
            <person name="Detter J.C."/>
            <person name="Tapia R."/>
            <person name="Han C."/>
            <person name="Land M."/>
            <person name="Hauser L."/>
            <person name="Markowitz V."/>
            <person name="Cheng J.-F."/>
            <person name="Hugenholtz P."/>
            <person name="Woyke T."/>
            <person name="Wu D."/>
            <person name="Gronow S."/>
            <person name="Wellnitz S."/>
            <person name="Brambilla E."/>
            <person name="Klenk H.-P."/>
            <person name="Eisen J.A."/>
        </authorList>
    </citation>
    <scope>NUCLEOTIDE SEQUENCE [LARGE SCALE GENOMIC DNA]</scope>
    <source>
        <strain evidence="3">ATCC BAA-1111 / DSM 21527 / NCTC 11395 / H</strain>
    </source>
</reference>
<dbReference type="AlphaFoldDB" id="I4B5G0"/>
<dbReference type="PROSITE" id="PS51257">
    <property type="entry name" value="PROKAR_LIPOPROTEIN"/>
    <property type="match status" value="1"/>
</dbReference>
<dbReference type="PANTHER" id="PTHR35535">
    <property type="entry name" value="HEAT SHOCK PROTEIN HSLJ"/>
    <property type="match status" value="1"/>
</dbReference>
<sequence>MKKLQHLAVVLLVTAGGGCRDHNLRDSAGNALKNRWLYASADGIAKIENFEPTLTMNAGEISGYTGCNHLRGDFETSGNTIKIRQKLKTSMPCRSQAAVAAELAFENLLQLVVRYEVEAGVLRLITADGKKLVMHAYVPAPRAALTGTEWKMLSAAMMPGAVGTSEMIQAHRARFEGSRFRLRQSCYEITADYSANETTVRFANVQLKQQACKERREADFTLQYLEPMFAKIDRYTISERRLSLFAGEKFQLDFDAKP</sequence>
<protein>
    <recommendedName>
        <fullName evidence="1">DUF306 domain-containing protein</fullName>
    </recommendedName>
</protein>
<dbReference type="HOGENOM" id="CLU_1077450_0_0_12"/>